<dbReference type="GO" id="GO:0004803">
    <property type="term" value="F:transposase activity"/>
    <property type="evidence" value="ECO:0007669"/>
    <property type="project" value="InterPro"/>
</dbReference>
<organism evidence="6 7">
    <name type="scientific">Desulfosporosinus hippei DSM 8344</name>
    <dbReference type="NCBI Taxonomy" id="1121419"/>
    <lineage>
        <taxon>Bacteria</taxon>
        <taxon>Bacillati</taxon>
        <taxon>Bacillota</taxon>
        <taxon>Clostridia</taxon>
        <taxon>Eubacteriales</taxon>
        <taxon>Desulfitobacteriaceae</taxon>
        <taxon>Desulfosporosinus</taxon>
    </lineage>
</organism>
<keyword evidence="2" id="KW-0815">Transposition</keyword>
<dbReference type="AlphaFoldDB" id="A0A1G8IW31"/>
<evidence type="ECO:0000313" key="6">
    <source>
        <dbReference type="EMBL" id="SDI23159.1"/>
    </source>
</evidence>
<gene>
    <name evidence="6" type="ORF">SAMN05443529_13017</name>
</gene>
<evidence type="ECO:0000256" key="4">
    <source>
        <dbReference type="ARBA" id="ARBA00023172"/>
    </source>
</evidence>
<dbReference type="SUPFAM" id="SSF53098">
    <property type="entry name" value="Ribonuclease H-like"/>
    <property type="match status" value="1"/>
</dbReference>
<sequence>MKNVTHQITQKKGYAAVQQTLGKLNLIDSTTISICLHRYRWAEFRKTKSGVKLHLALQFDGDSYPNKSIITPAKKADRKLLDELIIDEEGGINVFDRAYVDYKKFDEFCKLGIRFVSRLKDNAIIQFTGKERVIDENSSIEEDVTVILGGNSNRMKSELRLITVYDSEKNPVTIVTNVFDLSAEEISDIYRYRWQIETFFKWLKQHAQIKHFYGLSKTAVINQLLIALLTYCLLLLMKLETGFNKDLLYIQRMAKNCLFESYEDFIKKLFAKYGKSSRGQRRLSNATIFASTKLQVLCGDTELLNSVDYDPLIL</sequence>
<dbReference type="EMBL" id="FNCP01000030">
    <property type="protein sequence ID" value="SDI23159.1"/>
    <property type="molecule type" value="Genomic_DNA"/>
</dbReference>
<dbReference type="InterPro" id="IPR002559">
    <property type="entry name" value="Transposase_11"/>
</dbReference>
<dbReference type="InterPro" id="IPR012337">
    <property type="entry name" value="RNaseH-like_sf"/>
</dbReference>
<dbReference type="GO" id="GO:0006313">
    <property type="term" value="P:DNA transposition"/>
    <property type="evidence" value="ECO:0007669"/>
    <property type="project" value="InterPro"/>
</dbReference>
<reference evidence="7" key="1">
    <citation type="submission" date="2016-10" db="EMBL/GenBank/DDBJ databases">
        <authorList>
            <person name="Varghese N."/>
            <person name="Submissions S."/>
        </authorList>
    </citation>
    <scope>NUCLEOTIDE SEQUENCE [LARGE SCALE GENOMIC DNA]</scope>
    <source>
        <strain evidence="7">DSM 8344</strain>
    </source>
</reference>
<proteinExistence type="inferred from homology"/>
<comment type="similarity">
    <text evidence="1">Belongs to the transposase 11 family.</text>
</comment>
<evidence type="ECO:0000256" key="2">
    <source>
        <dbReference type="ARBA" id="ARBA00022578"/>
    </source>
</evidence>
<evidence type="ECO:0000256" key="1">
    <source>
        <dbReference type="ARBA" id="ARBA00010075"/>
    </source>
</evidence>
<dbReference type="PANTHER" id="PTHR33258">
    <property type="entry name" value="TRANSPOSASE INSL FOR INSERTION SEQUENCE ELEMENT IS186A-RELATED"/>
    <property type="match status" value="1"/>
</dbReference>
<keyword evidence="7" id="KW-1185">Reference proteome</keyword>
<protein>
    <submittedName>
        <fullName evidence="6">Transposase DDE domain-containing protein</fullName>
    </submittedName>
</protein>
<dbReference type="Gene3D" id="3.90.350.10">
    <property type="entry name" value="Transposase Inhibitor Protein From Tn5, Chain A, domain 1"/>
    <property type="match status" value="1"/>
</dbReference>
<dbReference type="Pfam" id="PF01609">
    <property type="entry name" value="DDE_Tnp_1"/>
    <property type="match status" value="1"/>
</dbReference>
<name>A0A1G8IW31_9FIRM</name>
<accession>A0A1G8IW31</accession>
<keyword evidence="4" id="KW-0233">DNA recombination</keyword>
<dbReference type="PANTHER" id="PTHR33258:SF1">
    <property type="entry name" value="TRANSPOSASE INSL FOR INSERTION SEQUENCE ELEMENT IS186A-RELATED"/>
    <property type="match status" value="1"/>
</dbReference>
<evidence type="ECO:0000259" key="5">
    <source>
        <dbReference type="Pfam" id="PF01609"/>
    </source>
</evidence>
<evidence type="ECO:0000256" key="3">
    <source>
        <dbReference type="ARBA" id="ARBA00023125"/>
    </source>
</evidence>
<dbReference type="STRING" id="1121419.SAMN05443529_13017"/>
<feature type="domain" description="Transposase IS4-like" evidence="5">
    <location>
        <begin position="26"/>
        <end position="233"/>
    </location>
</feature>
<dbReference type="Proteomes" id="UP000198656">
    <property type="component" value="Unassembled WGS sequence"/>
</dbReference>
<dbReference type="GO" id="GO:0003677">
    <property type="term" value="F:DNA binding"/>
    <property type="evidence" value="ECO:0007669"/>
    <property type="project" value="UniProtKB-KW"/>
</dbReference>
<dbReference type="InterPro" id="IPR047952">
    <property type="entry name" value="Transpos_IS4"/>
</dbReference>
<dbReference type="NCBIfam" id="NF033592">
    <property type="entry name" value="transpos_IS4_1"/>
    <property type="match status" value="1"/>
</dbReference>
<evidence type="ECO:0000313" key="7">
    <source>
        <dbReference type="Proteomes" id="UP000198656"/>
    </source>
</evidence>
<keyword evidence="3" id="KW-0238">DNA-binding</keyword>